<dbReference type="PATRIC" id="fig|1088869.3.peg.1770"/>
<comment type="caution">
    <text evidence="1">The sequence shown here is derived from an EMBL/GenBank/DDBJ whole genome shotgun (WGS) entry which is preliminary data.</text>
</comment>
<accession>G6XK46</accession>
<sequence length="39" mass="4459">MHEPSFIVIEAAFILGLSEIVLDPPTHPLNLDKFFKYCL</sequence>
<protein>
    <submittedName>
        <fullName evidence="1">Uncharacterized protein</fullName>
    </submittedName>
</protein>
<dbReference type="STRING" id="1088869.GMO_17750"/>
<name>G6XK46_9PROT</name>
<dbReference type="AlphaFoldDB" id="G6XK46"/>
<proteinExistence type="predicted"/>
<gene>
    <name evidence="1" type="ORF">GMO_17750</name>
</gene>
<dbReference type="Proteomes" id="UP000004949">
    <property type="component" value="Unassembled WGS sequence"/>
</dbReference>
<organism evidence="1 2">
    <name type="scientific">Gluconobacter morbifer G707</name>
    <dbReference type="NCBI Taxonomy" id="1088869"/>
    <lineage>
        <taxon>Bacteria</taxon>
        <taxon>Pseudomonadati</taxon>
        <taxon>Pseudomonadota</taxon>
        <taxon>Alphaproteobacteria</taxon>
        <taxon>Acetobacterales</taxon>
        <taxon>Acetobacteraceae</taxon>
        <taxon>Gluconobacter</taxon>
    </lineage>
</organism>
<keyword evidence="2" id="KW-1185">Reference proteome</keyword>
<evidence type="ECO:0000313" key="2">
    <source>
        <dbReference type="Proteomes" id="UP000004949"/>
    </source>
</evidence>
<evidence type="ECO:0000313" key="1">
    <source>
        <dbReference type="EMBL" id="EHH68008.1"/>
    </source>
</evidence>
<reference evidence="1 2" key="1">
    <citation type="submission" date="2011-10" db="EMBL/GenBank/DDBJ databases">
        <title>Genome sequence of Gluconobacter morbifer G707, isolated from Drosophila gut.</title>
        <authorList>
            <person name="Lee W.-J."/>
            <person name="Kim E.-K."/>
        </authorList>
    </citation>
    <scope>NUCLEOTIDE SEQUENCE [LARGE SCALE GENOMIC DNA]</scope>
    <source>
        <strain evidence="1 2">G707</strain>
    </source>
</reference>
<dbReference type="EMBL" id="AGQV01000005">
    <property type="protein sequence ID" value="EHH68008.1"/>
    <property type="molecule type" value="Genomic_DNA"/>
</dbReference>